<accession>A0A023BC95</accession>
<feature type="compositionally biased region" description="Low complexity" evidence="1">
    <location>
        <begin position="833"/>
        <end position="846"/>
    </location>
</feature>
<dbReference type="VEuPathDB" id="CryptoDB:GNI_015730"/>
<feature type="compositionally biased region" description="Acidic residues" evidence="1">
    <location>
        <begin position="792"/>
        <end position="806"/>
    </location>
</feature>
<evidence type="ECO:0000313" key="3">
    <source>
        <dbReference type="Proteomes" id="UP000019763"/>
    </source>
</evidence>
<feature type="compositionally biased region" description="Low complexity" evidence="1">
    <location>
        <begin position="1511"/>
        <end position="1520"/>
    </location>
</feature>
<feature type="compositionally biased region" description="Acidic residues" evidence="1">
    <location>
        <begin position="1630"/>
        <end position="1639"/>
    </location>
</feature>
<feature type="region of interest" description="Disordered" evidence="1">
    <location>
        <begin position="1462"/>
        <end position="1546"/>
    </location>
</feature>
<keyword evidence="3" id="KW-1185">Reference proteome</keyword>
<feature type="compositionally biased region" description="Basic and acidic residues" evidence="1">
    <location>
        <begin position="1491"/>
        <end position="1510"/>
    </location>
</feature>
<feature type="region of interest" description="Disordered" evidence="1">
    <location>
        <begin position="1624"/>
        <end position="1649"/>
    </location>
</feature>
<protein>
    <submittedName>
        <fullName evidence="2">Uncharacterized protein</fullName>
    </submittedName>
</protein>
<dbReference type="Proteomes" id="UP000019763">
    <property type="component" value="Unassembled WGS sequence"/>
</dbReference>
<dbReference type="EMBL" id="AFNH02000115">
    <property type="protein sequence ID" value="EZG82963.1"/>
    <property type="molecule type" value="Genomic_DNA"/>
</dbReference>
<sequence>MIACPLIQEAEADFSETHLGLSTTPVAAGVVLDVLVHPNPRKRHVRVYVGRRSWTVPFPKLATKAAAPKTVGGTPERLQSNTLGGLGGLGGGVGGEQGRRLQQRLKHYIAFATKGRWGEKSAKLAATRATSSVDLDLKLAVLSPLDIREVVQVMKYNPRHAQLDLEERIMDPAWRETVLQATVSPAAGERAPMGQRPWIHDNKQLADFYDVKLISSTVAQPIPMRSWCTPLAPPKLQGRGRKLQEVQRALISQRTVSKMMWRGSVRCARYEILADTRSLDRVSVLWSRRYTQHVRALVDLHPVQFKTDVAGVAAFNQSVWHFKCTYSLLALFFWSKSDWDTSCGAPGDFAEGFVSAPTGEAHFRAAKPPESAGPGTSVNGLGGAVGVHSADGSGSVELSGACPPLDDVEEFLGRIARQSSSHSFVAVFAKEGGAVALEPVVTALWRSVVWLLKVLAGLLESQTPTPSADLCTELLTAALSTVVSLENQANELNLVLSAGVDSVAGVDSRRAVSLQNGAFAAEMSRVLARYLAPLVAGARLVYNGVQPLFQGAPRDEDDPHLMKKVSQLGGKALGDTVDASCDWPACVALEWLSARALQALQARLYFVACNAGAKLPRPCRLRAPAGERARADLSLGPDLSLVALAEQMAAEPQVAAIPKKRLRGPLASVAASLFEHRRLWESPEERDGRVELLKAGATALAEHTHGLKNCVLLDQPLPAQAVGVTKPLLCQDTGYLDNWTGLFLADEEEHFDGEPSDEDTDADDGSELADLLSEGSSTSQLMYFQIMQDAVDGDDCPREDEDEEGEDRYAQTGVGEESDTDAAESERAESEAESGASGEIRRSSTPPKSPPSRLRRGALTTPGSDEAEAPAQVRILWSPPPRSLRSEILSQSRRRGVSFCRSSPGRLRARSRARSSSTSASLAFVPRRLENRCSRRIKASAFKHCCGRASRRVADVFEEDGVPVLGIPVWHPLVPFGPVMQRLSANTGVCLSDCSLAMKSECGCDLQHLAGTHLLLDIGGFLGESLGPEEAGFAVLSDSYLTVRCPEGHAMPEFRGDAPGYRVVWRCDAFEEEGGSCLNNNLDFKFRPGRGRWRCDACDIDYCEVCVNAYRNRKRVESDRVLSYTRDRYLTGGAKDAVQILWRGYWWVVPYKVLQETGGGLDAIISYVSESIQWYDVGFRSLTDYARVVSLWKLGLVAQNATLSLYQFAWHGRNLDRRPLAQARALRPLRSLVPVETWAAGRPSLWRPLADIVVREAVDELRHGTACRANSGTEFLETGFTKAVLRILVASQLARDLDAAHLRQAELIGAVEKLEALMADDALSQADFEKRKVAILNSVLRTVASWRKAENANPTDPPTDQAKDRGGGSGETGKQDQGGDVGGDVDRQHSAHPTQAEHLPQGDPLSQGEDLSHPTQGRPDGRLSSNDGSYALGFTESWTDSFDEYGCLSYGCRSSEIPSILQEENPRGGLPSAFTSSLPAPSTSEEEESEQNLREDRPCRRDDRREERSGMSRSNSSRSEAVGNKEEMRQASSVGSGAMASHSVCPSGNDPRLEVLFAEIDELDNFLNDPEMMWVMGEKVVIDSTHLPADQAMTAYRNYFHCIPKDTHEYLPGWTPEWGVGLRIGSSGEENGDGEEDVQREESAERPSAAAEECARLTIFGSRFTFFSGLWDDSKIPAPPEIRAQWRFRGVRDLALVAPADQKIDPKVLRVERMTLPEVCNDLHYGLTTPSRTMTTKDVRETLENILKRARNFDPAQHDRRIRRTLCMDLQFEGRYESPHLGGGQLGGGQLGGGQLGGGQLGGGQFGGSYECCRLDSSTKLDNAEWSAGPDVPVEDNCTSFNVLVWWLEYVLRHPLALLPFEGYRAQDAVDQYMTHAYRRSRLSERVGGSAQRNGVEHGAESVTRFGGWLFDRAFFDRWFAGGR</sequence>
<reference evidence="2" key="1">
    <citation type="submission" date="2013-12" db="EMBL/GenBank/DDBJ databases">
        <authorList>
            <person name="Omoto C.K."/>
            <person name="Sibley D."/>
            <person name="Venepally P."/>
            <person name="Hadjithomas M."/>
            <person name="Karamycheva S."/>
            <person name="Brunk B."/>
            <person name="Roos D."/>
            <person name="Caler E."/>
            <person name="Lorenzi H."/>
        </authorList>
    </citation>
    <scope>NUCLEOTIDE SEQUENCE</scope>
</reference>
<dbReference type="RefSeq" id="XP_011128972.1">
    <property type="nucleotide sequence ID" value="XM_011130670.1"/>
</dbReference>
<evidence type="ECO:0000313" key="2">
    <source>
        <dbReference type="EMBL" id="EZG82963.1"/>
    </source>
</evidence>
<organism evidence="2 3">
    <name type="scientific">Gregarina niphandrodes</name>
    <name type="common">Septate eugregarine</name>
    <dbReference type="NCBI Taxonomy" id="110365"/>
    <lineage>
        <taxon>Eukaryota</taxon>
        <taxon>Sar</taxon>
        <taxon>Alveolata</taxon>
        <taxon>Apicomplexa</taxon>
        <taxon>Conoidasida</taxon>
        <taxon>Gregarinasina</taxon>
        <taxon>Eugregarinorida</taxon>
        <taxon>Gregarinidae</taxon>
        <taxon>Gregarina</taxon>
    </lineage>
</organism>
<dbReference type="GeneID" id="22910836"/>
<feature type="region of interest" description="Disordered" evidence="1">
    <location>
        <begin position="792"/>
        <end position="877"/>
    </location>
</feature>
<proteinExistence type="predicted"/>
<feature type="region of interest" description="Disordered" evidence="1">
    <location>
        <begin position="1348"/>
        <end position="1428"/>
    </location>
</feature>
<gene>
    <name evidence="2" type="ORF">GNI_015730</name>
</gene>
<evidence type="ECO:0000256" key="1">
    <source>
        <dbReference type="SAM" id="MobiDB-lite"/>
    </source>
</evidence>
<comment type="caution">
    <text evidence="2">The sequence shown here is derived from an EMBL/GenBank/DDBJ whole genome shotgun (WGS) entry which is preliminary data.</text>
</comment>
<name>A0A023BC95_GRENI</name>